<dbReference type="OrthoDB" id="13288at2"/>
<dbReference type="Proteomes" id="UP000092952">
    <property type="component" value="Chromosome"/>
</dbReference>
<evidence type="ECO:0000259" key="1">
    <source>
        <dbReference type="Pfam" id="PF10108"/>
    </source>
</evidence>
<dbReference type="Pfam" id="PF10108">
    <property type="entry name" value="DNA_pol_B_exo2"/>
    <property type="match status" value="1"/>
</dbReference>
<dbReference type="CDD" id="cd05782">
    <property type="entry name" value="DNA_polB_like1_exo"/>
    <property type="match status" value="1"/>
</dbReference>
<dbReference type="GO" id="GO:0003676">
    <property type="term" value="F:nucleic acid binding"/>
    <property type="evidence" value="ECO:0007669"/>
    <property type="project" value="InterPro"/>
</dbReference>
<reference evidence="3" key="1">
    <citation type="submission" date="2016-03" db="EMBL/GenBank/DDBJ databases">
        <title>Complete genome sequence of Solimmundus cernigliae, representing a novel lineage of polycyclic aromatic hydrocarbon degraders within the Gammaproteobacteria.</title>
        <authorList>
            <person name="Singleton D.R."/>
            <person name="Dickey A.N."/>
            <person name="Scholl E.H."/>
            <person name="Wright F.A."/>
            <person name="Aitken M.D."/>
        </authorList>
    </citation>
    <scope>NUCLEOTIDE SEQUENCE [LARGE SCALE GENOMIC DNA]</scope>
    <source>
        <strain evidence="3">TR3.2</strain>
    </source>
</reference>
<dbReference type="RefSeq" id="WP_068802378.1">
    <property type="nucleotide sequence ID" value="NZ_CP014671.1"/>
</dbReference>
<dbReference type="KEGG" id="gbi:PG2T_00735"/>
<evidence type="ECO:0000313" key="3">
    <source>
        <dbReference type="Proteomes" id="UP000092952"/>
    </source>
</evidence>
<dbReference type="InterPro" id="IPR019288">
    <property type="entry name" value="3'-5'_exonuclease_PolB-like"/>
</dbReference>
<evidence type="ECO:0000313" key="2">
    <source>
        <dbReference type="EMBL" id="ANX02864.1"/>
    </source>
</evidence>
<gene>
    <name evidence="2" type="ORF">PG2T_00735</name>
</gene>
<name>A0A1B1YQ04_9GAMM</name>
<dbReference type="Gene3D" id="3.30.420.10">
    <property type="entry name" value="Ribonuclease H-like superfamily/Ribonuclease H"/>
    <property type="match status" value="1"/>
</dbReference>
<dbReference type="STRING" id="1810504.PG2T_00735"/>
<sequence length="279" mass="30831">MFKSVFDRVWAFDCEWVPDPAAGRALYKLPAAMPDREVMEHMWQQAGASDEDPMPFLKTIVCRVVSIAAVTRQRRRDGSVQLHLLSLPKDVSDAAQAAEGHVIGTFLDAVGEHKPQLVGFNSIAADMKILLQRAVVNGLSAADFCHRPDKPWEGVDYFARGDAHVDIKDILGGWGKATPSLHELATLSGIPGKLDVDGNAVASLWLDGQLDRIVAYNECDALTTYLVWLRLAHLGGHFDDRAYAQEQQRVRDLLQAQIAQGRAHLAAFLEAWQVLSSRL</sequence>
<dbReference type="AlphaFoldDB" id="A0A1B1YQ04"/>
<dbReference type="InterPro" id="IPR036397">
    <property type="entry name" value="RNaseH_sf"/>
</dbReference>
<feature type="domain" description="Predicted 3'-5' exonuclease PolB-like" evidence="1">
    <location>
        <begin position="55"/>
        <end position="272"/>
    </location>
</feature>
<dbReference type="EMBL" id="CP014671">
    <property type="protein sequence ID" value="ANX02864.1"/>
    <property type="molecule type" value="Genomic_DNA"/>
</dbReference>
<dbReference type="SUPFAM" id="SSF53098">
    <property type="entry name" value="Ribonuclease H-like"/>
    <property type="match status" value="1"/>
</dbReference>
<protein>
    <recommendedName>
        <fullName evidence="1">Predicted 3'-5' exonuclease PolB-like domain-containing protein</fullName>
    </recommendedName>
</protein>
<keyword evidence="3" id="KW-1185">Reference proteome</keyword>
<dbReference type="InParanoid" id="A0A1B1YQ04"/>
<dbReference type="InterPro" id="IPR012337">
    <property type="entry name" value="RNaseH-like_sf"/>
</dbReference>
<proteinExistence type="predicted"/>
<organism evidence="2 3">
    <name type="scientific">Immundisolibacter cernigliae</name>
    <dbReference type="NCBI Taxonomy" id="1810504"/>
    <lineage>
        <taxon>Bacteria</taxon>
        <taxon>Pseudomonadati</taxon>
        <taxon>Pseudomonadota</taxon>
        <taxon>Gammaproteobacteria</taxon>
        <taxon>Immundisolibacterales</taxon>
        <taxon>Immundisolibacteraceae</taxon>
        <taxon>Immundisolibacter</taxon>
    </lineage>
</organism>
<accession>A0A1B1YQ04</accession>